<comment type="similarity">
    <text evidence="2">Belongs to the TIP family.</text>
</comment>
<evidence type="ECO:0000259" key="8">
    <source>
        <dbReference type="Pfam" id="PF23122"/>
    </source>
</evidence>
<evidence type="ECO:0000256" key="4">
    <source>
        <dbReference type="ARBA" id="ARBA00022989"/>
    </source>
</evidence>
<dbReference type="InParanoid" id="A0A078B1N8"/>
<feature type="transmembrane region" description="Helical" evidence="7">
    <location>
        <begin position="657"/>
        <end position="680"/>
    </location>
</feature>
<sequence>MKTIYPARSQNSIIKFTILGIVSTALFLSNTLAAEADYGIEAFHTKWFWTRPKEGFYSVDVGLKSTASDANFKGNKAFAFGDLNNDKLNDLVTVSEDQKSFQPYFYNSESFKFTSSPLSTAVPDGFHIVSIFINKEQTGQQYLFVTMQNDVTNVAQIKLYVPASDSNSYVDNPAVAPIMIQYKSQPFFFDVNGDRKNEIMFNSPDQVDGNYVVKVGAFNSQNQFVVKDFSEEYAILPSQDSNCKTPIAGSLSIPHSGSFLDIDGDCMPDLFLTKTYTNPEGVSSTQYEIYIQKKFNNRQRYCMVQTDDFKYLGGAESQIPLINFADMDRDGMTDMVFFRDSAVHTFYNQYIANSASETNLCKTAYESQHLVNNRFFGYFNNIGNDDKNIQKQTMYFSDDKIIELTDVAKDVPGRIQIADIDADGFPDVLLTGKILRDSKDISQTAVFMNSKASVETTSQLIIDNAQGASKTQNGITKDSRRELSEQTGDYKIQDIAGLTSTGGAFIDIDEDGRIDVLLQKTSDKQITDLLCVYNNYVKDTFFLKALMVNTVNAYGNALSGPSYRLIVTDLNDEKFVVIGSQLTQSAYNSIQMPYCYLGVGRSNNYVESFTAAYSIEGERSIRVWTPIIPNSQLIIFAPEQNVNNWTLELFINPTSSLALIVIACLICLFIIGVVIIILHIGEKKEDQKNKQKAFDYL</sequence>
<keyword evidence="6" id="KW-0325">Glycoprotein</keyword>
<accession>A0A078B1N8</accession>
<dbReference type="Pfam" id="PF23122">
    <property type="entry name" value="C2_ITFG1"/>
    <property type="match status" value="1"/>
</dbReference>
<evidence type="ECO:0000256" key="5">
    <source>
        <dbReference type="ARBA" id="ARBA00023136"/>
    </source>
</evidence>
<keyword evidence="10" id="KW-1185">Reference proteome</keyword>
<reference evidence="9 10" key="1">
    <citation type="submission" date="2014-06" db="EMBL/GenBank/DDBJ databases">
        <authorList>
            <person name="Swart Estienne"/>
        </authorList>
    </citation>
    <scope>NUCLEOTIDE SEQUENCE [LARGE SCALE GENOMIC DNA]</scope>
    <source>
        <strain evidence="9 10">130c</strain>
    </source>
</reference>
<evidence type="ECO:0000313" key="9">
    <source>
        <dbReference type="EMBL" id="CDW88409.1"/>
    </source>
</evidence>
<feature type="domain" description="T-cell immunomodulatory protein TIP C2" evidence="8">
    <location>
        <begin position="554"/>
        <end position="650"/>
    </location>
</feature>
<protein>
    <recommendedName>
        <fullName evidence="8">T-cell immunomodulatory protein TIP C2 domain-containing protein</fullName>
    </recommendedName>
</protein>
<evidence type="ECO:0000313" key="10">
    <source>
        <dbReference type="Proteomes" id="UP000039865"/>
    </source>
</evidence>
<keyword evidence="5 7" id="KW-0472">Membrane</keyword>
<organism evidence="9 10">
    <name type="scientific">Stylonychia lemnae</name>
    <name type="common">Ciliate</name>
    <dbReference type="NCBI Taxonomy" id="5949"/>
    <lineage>
        <taxon>Eukaryota</taxon>
        <taxon>Sar</taxon>
        <taxon>Alveolata</taxon>
        <taxon>Ciliophora</taxon>
        <taxon>Intramacronucleata</taxon>
        <taxon>Spirotrichea</taxon>
        <taxon>Stichotrichia</taxon>
        <taxon>Sporadotrichida</taxon>
        <taxon>Oxytrichidae</taxon>
        <taxon>Stylonychinae</taxon>
        <taxon>Stylonychia</taxon>
    </lineage>
</organism>
<dbReference type="Proteomes" id="UP000039865">
    <property type="component" value="Unassembled WGS sequence"/>
</dbReference>
<evidence type="ECO:0000256" key="3">
    <source>
        <dbReference type="ARBA" id="ARBA00022692"/>
    </source>
</evidence>
<dbReference type="OrthoDB" id="10022113at2759"/>
<dbReference type="InterPro" id="IPR057089">
    <property type="entry name" value="C2_TIP"/>
</dbReference>
<dbReference type="PANTHER" id="PTHR13412:SF0">
    <property type="entry name" value="T-CELL IMMUNOMODULATORY PROTEIN"/>
    <property type="match status" value="1"/>
</dbReference>
<name>A0A078B1N8_STYLE</name>
<evidence type="ECO:0000256" key="1">
    <source>
        <dbReference type="ARBA" id="ARBA00004479"/>
    </source>
</evidence>
<dbReference type="GO" id="GO:0005886">
    <property type="term" value="C:plasma membrane"/>
    <property type="evidence" value="ECO:0007669"/>
    <property type="project" value="TreeGrafter"/>
</dbReference>
<dbReference type="OMA" id="PGDWIPW"/>
<proteinExistence type="inferred from homology"/>
<evidence type="ECO:0000256" key="6">
    <source>
        <dbReference type="ARBA" id="ARBA00023180"/>
    </source>
</evidence>
<keyword evidence="3 7" id="KW-0812">Transmembrane</keyword>
<comment type="subcellular location">
    <subcellularLocation>
        <location evidence="1">Membrane</location>
        <topology evidence="1">Single-pass type I membrane protein</topology>
    </subcellularLocation>
</comment>
<dbReference type="EMBL" id="CCKQ01016535">
    <property type="protein sequence ID" value="CDW88409.1"/>
    <property type="molecule type" value="Genomic_DNA"/>
</dbReference>
<dbReference type="FunCoup" id="A0A078B1N8">
    <property type="interactions" value="35"/>
</dbReference>
<evidence type="ECO:0000256" key="2">
    <source>
        <dbReference type="ARBA" id="ARBA00006496"/>
    </source>
</evidence>
<dbReference type="InterPro" id="IPR024881">
    <property type="entry name" value="Tip"/>
</dbReference>
<gene>
    <name evidence="9" type="primary">Contig5029.g5380</name>
    <name evidence="9" type="ORF">STYLEM_17530</name>
</gene>
<evidence type="ECO:0000256" key="7">
    <source>
        <dbReference type="SAM" id="Phobius"/>
    </source>
</evidence>
<dbReference type="AlphaFoldDB" id="A0A078B1N8"/>
<dbReference type="InterPro" id="IPR028994">
    <property type="entry name" value="Integrin_alpha_N"/>
</dbReference>
<dbReference type="PANTHER" id="PTHR13412">
    <property type="entry name" value="T-CELL IMMUNOMODULATORY PROTEIN HOMOLOG"/>
    <property type="match status" value="1"/>
</dbReference>
<dbReference type="SUPFAM" id="SSF69318">
    <property type="entry name" value="Integrin alpha N-terminal domain"/>
    <property type="match status" value="1"/>
</dbReference>
<keyword evidence="4 7" id="KW-1133">Transmembrane helix</keyword>